<dbReference type="Proteomes" id="UP001610335">
    <property type="component" value="Unassembled WGS sequence"/>
</dbReference>
<dbReference type="InterPro" id="IPR036291">
    <property type="entry name" value="NAD(P)-bd_dom_sf"/>
</dbReference>
<protein>
    <submittedName>
        <fullName evidence="3">Short chain oxidoreductase</fullName>
    </submittedName>
</protein>
<evidence type="ECO:0000256" key="2">
    <source>
        <dbReference type="RuleBase" id="RU000363"/>
    </source>
</evidence>
<dbReference type="PANTHER" id="PTHR43544:SF36">
    <property type="entry name" value="CHAIN OXIDOREDUCTASE (CSGA), PUTATIVE (AFU_ORTHOLOGUE AFUA_4G00910)-RELATED"/>
    <property type="match status" value="1"/>
</dbReference>
<keyword evidence="4" id="KW-1185">Reference proteome</keyword>
<dbReference type="InterPro" id="IPR051468">
    <property type="entry name" value="Fungal_SecMetab_SDRs"/>
</dbReference>
<dbReference type="PRINTS" id="PR00080">
    <property type="entry name" value="SDRFAMILY"/>
</dbReference>
<dbReference type="SUPFAM" id="SSF51735">
    <property type="entry name" value="NAD(P)-binding Rossmann-fold domains"/>
    <property type="match status" value="1"/>
</dbReference>
<organism evidence="3 4">
    <name type="scientific">Aspergillus cavernicola</name>
    <dbReference type="NCBI Taxonomy" id="176166"/>
    <lineage>
        <taxon>Eukaryota</taxon>
        <taxon>Fungi</taxon>
        <taxon>Dikarya</taxon>
        <taxon>Ascomycota</taxon>
        <taxon>Pezizomycotina</taxon>
        <taxon>Eurotiomycetes</taxon>
        <taxon>Eurotiomycetidae</taxon>
        <taxon>Eurotiales</taxon>
        <taxon>Aspergillaceae</taxon>
        <taxon>Aspergillus</taxon>
        <taxon>Aspergillus subgen. Nidulantes</taxon>
    </lineage>
</organism>
<dbReference type="Pfam" id="PF00106">
    <property type="entry name" value="adh_short"/>
    <property type="match status" value="1"/>
</dbReference>
<name>A0ABR4IRB5_9EURO</name>
<sequence length="241" mass="25798">MFSYLITGAGRGLGLELTKQLRQRPPSEVSAIFATIRGTPSETLQELVVEAQGRIVIVHLVVTEKEGIAAAVDQVKEKLDGRGLDVLINNAVITETSPDGAVSMGALRETLQVNVEAGHEVTVAFLALLREGREKKVLNLSSSVGSIALARLYAVAPHPAYKISKAALNNLTAQYALELEKDGFTFVVVSPGWLKTDMGGEYAQLDVSVGASAVLDVIARDGKELRFRDSTQSKSSSTYLT</sequence>
<accession>A0ABR4IRB5</accession>
<dbReference type="PRINTS" id="PR00081">
    <property type="entry name" value="GDHRDH"/>
</dbReference>
<dbReference type="Gene3D" id="3.40.50.720">
    <property type="entry name" value="NAD(P)-binding Rossmann-like Domain"/>
    <property type="match status" value="1"/>
</dbReference>
<comment type="similarity">
    <text evidence="1 2">Belongs to the short-chain dehydrogenases/reductases (SDR) family.</text>
</comment>
<evidence type="ECO:0000313" key="4">
    <source>
        <dbReference type="Proteomes" id="UP001610335"/>
    </source>
</evidence>
<dbReference type="PANTHER" id="PTHR43544">
    <property type="entry name" value="SHORT-CHAIN DEHYDROGENASE/REDUCTASE"/>
    <property type="match status" value="1"/>
</dbReference>
<dbReference type="InterPro" id="IPR002347">
    <property type="entry name" value="SDR_fam"/>
</dbReference>
<gene>
    <name evidence="3" type="ORF">BDW59DRAFT_178028</name>
</gene>
<comment type="caution">
    <text evidence="3">The sequence shown here is derived from an EMBL/GenBank/DDBJ whole genome shotgun (WGS) entry which is preliminary data.</text>
</comment>
<evidence type="ECO:0000313" key="3">
    <source>
        <dbReference type="EMBL" id="KAL2830318.1"/>
    </source>
</evidence>
<reference evidence="3 4" key="1">
    <citation type="submission" date="2024-07" db="EMBL/GenBank/DDBJ databases">
        <title>Section-level genome sequencing and comparative genomics of Aspergillus sections Usti and Cavernicolus.</title>
        <authorList>
            <consortium name="Lawrence Berkeley National Laboratory"/>
            <person name="Nybo J.L."/>
            <person name="Vesth T.C."/>
            <person name="Theobald S."/>
            <person name="Frisvad J.C."/>
            <person name="Larsen T.O."/>
            <person name="Kjaerboelling I."/>
            <person name="Rothschild-Mancinelli K."/>
            <person name="Lyhne E.K."/>
            <person name="Kogle M.E."/>
            <person name="Barry K."/>
            <person name="Clum A."/>
            <person name="Na H."/>
            <person name="Ledsgaard L."/>
            <person name="Lin J."/>
            <person name="Lipzen A."/>
            <person name="Kuo A."/>
            <person name="Riley R."/>
            <person name="Mondo S."/>
            <person name="LaButti K."/>
            <person name="Haridas S."/>
            <person name="Pangalinan J."/>
            <person name="Salamov A.A."/>
            <person name="Simmons B.A."/>
            <person name="Magnuson J.K."/>
            <person name="Chen J."/>
            <person name="Drula E."/>
            <person name="Henrissat B."/>
            <person name="Wiebenga A."/>
            <person name="Lubbers R.J."/>
            <person name="Gomes A.C."/>
            <person name="Makela M.R."/>
            <person name="Stajich J."/>
            <person name="Grigoriev I.V."/>
            <person name="Mortensen U.H."/>
            <person name="De vries R.P."/>
            <person name="Baker S.E."/>
            <person name="Andersen M.R."/>
        </authorList>
    </citation>
    <scope>NUCLEOTIDE SEQUENCE [LARGE SCALE GENOMIC DNA]</scope>
    <source>
        <strain evidence="3 4">CBS 600.67</strain>
    </source>
</reference>
<evidence type="ECO:0000256" key="1">
    <source>
        <dbReference type="ARBA" id="ARBA00006484"/>
    </source>
</evidence>
<dbReference type="EMBL" id="JBFXLS010000013">
    <property type="protein sequence ID" value="KAL2830318.1"/>
    <property type="molecule type" value="Genomic_DNA"/>
</dbReference>
<proteinExistence type="inferred from homology"/>